<protein>
    <recommendedName>
        <fullName evidence="1">site-specific DNA-methyltransferase (adenine-specific)</fullName>
        <ecNumber evidence="1">2.1.1.72</ecNumber>
    </recommendedName>
</protein>
<keyword evidence="7" id="KW-0175">Coiled coil</keyword>
<evidence type="ECO:0000256" key="6">
    <source>
        <dbReference type="ARBA" id="ARBA00047942"/>
    </source>
</evidence>
<dbReference type="PANTHER" id="PTHR42933">
    <property type="entry name" value="SLR6095 PROTEIN"/>
    <property type="match status" value="1"/>
</dbReference>
<keyword evidence="5" id="KW-0680">Restriction system</keyword>
<dbReference type="EMBL" id="QOCS01000009">
    <property type="protein sequence ID" value="RHW46825.1"/>
    <property type="molecule type" value="Genomic_DNA"/>
</dbReference>
<organism evidence="9 10">
    <name type="scientific">Bombilactobacillus bombi</name>
    <dbReference type="NCBI Taxonomy" id="1303590"/>
    <lineage>
        <taxon>Bacteria</taxon>
        <taxon>Bacillati</taxon>
        <taxon>Bacillota</taxon>
        <taxon>Bacilli</taxon>
        <taxon>Lactobacillales</taxon>
        <taxon>Lactobacillaceae</taxon>
        <taxon>Bombilactobacillus</taxon>
    </lineage>
</organism>
<reference evidence="9 10" key="1">
    <citation type="submission" date="2018-07" db="EMBL/GenBank/DDBJ databases">
        <title>Genome sequences of six Lactobacillus spp. isolated from bumble bee guts.</title>
        <authorList>
            <person name="Motta E.V.S."/>
            <person name="Moran N.A."/>
        </authorList>
    </citation>
    <scope>NUCLEOTIDE SEQUENCE [LARGE SCALE GENOMIC DNA]</scope>
    <source>
        <strain evidence="9 10">LV-8.1</strain>
    </source>
</reference>
<dbReference type="EC" id="2.1.1.72" evidence="1"/>
<evidence type="ECO:0000256" key="3">
    <source>
        <dbReference type="ARBA" id="ARBA00022679"/>
    </source>
</evidence>
<evidence type="ECO:0000256" key="1">
    <source>
        <dbReference type="ARBA" id="ARBA00011900"/>
    </source>
</evidence>
<dbReference type="PANTHER" id="PTHR42933:SF1">
    <property type="entry name" value="SITE-SPECIFIC DNA-METHYLTRANSFERASE (ADENINE-SPECIFIC)"/>
    <property type="match status" value="1"/>
</dbReference>
<dbReference type="PRINTS" id="PR00507">
    <property type="entry name" value="N12N6MTFRASE"/>
</dbReference>
<evidence type="ECO:0000259" key="8">
    <source>
        <dbReference type="Pfam" id="PF02384"/>
    </source>
</evidence>
<dbReference type="InterPro" id="IPR029063">
    <property type="entry name" value="SAM-dependent_MTases_sf"/>
</dbReference>
<evidence type="ECO:0000313" key="10">
    <source>
        <dbReference type="Proteomes" id="UP000284822"/>
    </source>
</evidence>
<dbReference type="Gene3D" id="3.40.50.150">
    <property type="entry name" value="Vaccinia Virus protein VP39"/>
    <property type="match status" value="1"/>
</dbReference>
<evidence type="ECO:0000256" key="5">
    <source>
        <dbReference type="ARBA" id="ARBA00022747"/>
    </source>
</evidence>
<keyword evidence="2 9" id="KW-0489">Methyltransferase</keyword>
<dbReference type="PROSITE" id="PS00092">
    <property type="entry name" value="N6_MTASE"/>
    <property type="match status" value="1"/>
</dbReference>
<dbReference type="InterPro" id="IPR051537">
    <property type="entry name" value="DNA_Adenine_Mtase"/>
</dbReference>
<accession>A0A3R6V6I3</accession>
<dbReference type="Pfam" id="PF02384">
    <property type="entry name" value="N6_Mtase"/>
    <property type="match status" value="1"/>
</dbReference>
<comment type="catalytic activity">
    <reaction evidence="6">
        <text>a 2'-deoxyadenosine in DNA + S-adenosyl-L-methionine = an N(6)-methyl-2'-deoxyadenosine in DNA + S-adenosyl-L-homocysteine + H(+)</text>
        <dbReference type="Rhea" id="RHEA:15197"/>
        <dbReference type="Rhea" id="RHEA-COMP:12418"/>
        <dbReference type="Rhea" id="RHEA-COMP:12419"/>
        <dbReference type="ChEBI" id="CHEBI:15378"/>
        <dbReference type="ChEBI" id="CHEBI:57856"/>
        <dbReference type="ChEBI" id="CHEBI:59789"/>
        <dbReference type="ChEBI" id="CHEBI:90615"/>
        <dbReference type="ChEBI" id="CHEBI:90616"/>
        <dbReference type="EC" id="2.1.1.72"/>
    </reaction>
</comment>
<evidence type="ECO:0000256" key="4">
    <source>
        <dbReference type="ARBA" id="ARBA00022691"/>
    </source>
</evidence>
<dbReference type="RefSeq" id="WP_118910639.1">
    <property type="nucleotide sequence ID" value="NZ_QOCS01000009.1"/>
</dbReference>
<evidence type="ECO:0000256" key="2">
    <source>
        <dbReference type="ARBA" id="ARBA00022603"/>
    </source>
</evidence>
<dbReference type="GO" id="GO:0009007">
    <property type="term" value="F:site-specific DNA-methyltransferase (adenine-specific) activity"/>
    <property type="evidence" value="ECO:0007669"/>
    <property type="project" value="UniProtKB-EC"/>
</dbReference>
<dbReference type="GO" id="GO:0032259">
    <property type="term" value="P:methylation"/>
    <property type="evidence" value="ECO:0007669"/>
    <property type="project" value="UniProtKB-KW"/>
</dbReference>
<dbReference type="GO" id="GO:0003677">
    <property type="term" value="F:DNA binding"/>
    <property type="evidence" value="ECO:0007669"/>
    <property type="project" value="InterPro"/>
</dbReference>
<dbReference type="InterPro" id="IPR002052">
    <property type="entry name" value="DNA_methylase_N6_adenine_CS"/>
</dbReference>
<feature type="domain" description="DNA methylase adenine-specific" evidence="8">
    <location>
        <begin position="313"/>
        <end position="561"/>
    </location>
</feature>
<dbReference type="GO" id="GO:0008170">
    <property type="term" value="F:N-methyltransferase activity"/>
    <property type="evidence" value="ECO:0007669"/>
    <property type="project" value="InterPro"/>
</dbReference>
<dbReference type="SUPFAM" id="SSF53335">
    <property type="entry name" value="S-adenosyl-L-methionine-dependent methyltransferases"/>
    <property type="match status" value="1"/>
</dbReference>
<dbReference type="GO" id="GO:0009307">
    <property type="term" value="P:DNA restriction-modification system"/>
    <property type="evidence" value="ECO:0007669"/>
    <property type="project" value="UniProtKB-KW"/>
</dbReference>
<keyword evidence="4" id="KW-0949">S-adenosyl-L-methionine</keyword>
<comment type="caution">
    <text evidence="9">The sequence shown here is derived from an EMBL/GenBank/DDBJ whole genome shotgun (WGS) entry which is preliminary data.</text>
</comment>
<evidence type="ECO:0000256" key="7">
    <source>
        <dbReference type="SAM" id="Coils"/>
    </source>
</evidence>
<dbReference type="Proteomes" id="UP000284822">
    <property type="component" value="Unassembled WGS sequence"/>
</dbReference>
<sequence>MSNEATATDQKVRMLLQRLNIQFYEQGSNNIEINKGLAHASKQGTNKVGKPEFTFVSNGYPVIIEDKPTLEKARLVDNNNQLIFTYEATVEFADNGAVWYAQHIVKDSTFHEAFAIGASGSSSLIYIQPYYVYLDNEGIVKYKKLPTITDFSDFTDENIYEYYRVNVKGEKTKEQLEIEDLQKTASQLHEDMRNYASLEGENKATVISGILLALEQDRDIVNRMMGSQDLENKDGDIIYTAIKAKLNSNSISPKDKKSTWIQKISIILNKFNFIKTNIMLNEINDSLGMTPLKYFTQTLMDKVISHFKNNTDFDILGDFYGEFVKYGGSDGNSLGIVLTPHHITSLMTELIDIKSNDYVLDPACGSAGFLISAMDKMLSNVNSEKEKSDIKQNHLYGIELQEKLFTVATTNMILRGDGKSNLQLANMFNVDSEEMKKHKINKILFNPPYSQAKNKATRNLSELNFIKKALSMMRPEGKLAVIVPQSTMIGKTKDDKTIKKELLKGNTLEAVITMNPNTFYGIGVNPVIAIFTAGVPHENNKLVSFVDFRDDGYKVNKHLGLLPDGSEKIKREELVQYLKHNLDLSSHSNLKALRSTITAEDEWLYSFYYFDDSIPEPELFTKTVQDYLSFKFDQTIHGRGYLFNEDDSSKK</sequence>
<evidence type="ECO:0000313" key="9">
    <source>
        <dbReference type="EMBL" id="RHW46825.1"/>
    </source>
</evidence>
<dbReference type="AlphaFoldDB" id="A0A3R6V6I3"/>
<name>A0A3R6V6I3_9LACO</name>
<feature type="coiled-coil region" evidence="7">
    <location>
        <begin position="171"/>
        <end position="198"/>
    </location>
</feature>
<keyword evidence="3 9" id="KW-0808">Transferase</keyword>
<dbReference type="InterPro" id="IPR003356">
    <property type="entry name" value="DNA_methylase_A-5"/>
</dbReference>
<gene>
    <name evidence="9" type="ORF">DS832_04875</name>
</gene>
<proteinExistence type="predicted"/>